<dbReference type="AlphaFoldDB" id="A0A6S5RMK8"/>
<evidence type="ECO:0000313" key="1">
    <source>
        <dbReference type="EMBL" id="BBT16122.1"/>
    </source>
</evidence>
<dbReference type="EMBL" id="AP022213">
    <property type="protein sequence ID" value="BBT16122.1"/>
    <property type="molecule type" value="Genomic_DNA"/>
</dbReference>
<accession>A0A6S5RMK8</accession>
<protein>
    <submittedName>
        <fullName evidence="1">Uncharacterized protein</fullName>
    </submittedName>
</protein>
<reference evidence="1 2" key="1">
    <citation type="submission" date="2019-12" db="EMBL/GenBank/DDBJ databases">
        <title>complete genome sequences of Pseudomonas otitidis str. WP8-S17-CRE-03 isolated from wastewater treatment plant effluent.</title>
        <authorList>
            <person name="Sekizuka T."/>
            <person name="Itokawa K."/>
            <person name="Yatsu K."/>
            <person name="Inamine Y."/>
            <person name="Kuroda M."/>
        </authorList>
    </citation>
    <scope>NUCLEOTIDE SEQUENCE [LARGE SCALE GENOMIC DNA]</scope>
    <source>
        <strain evidence="1 2">WP8-S17-CRE-03</strain>
    </source>
</reference>
<evidence type="ECO:0000313" key="2">
    <source>
        <dbReference type="Proteomes" id="UP000515591"/>
    </source>
</evidence>
<name>A0A6S5RMK8_9GAMM</name>
<dbReference type="Proteomes" id="UP000515591">
    <property type="component" value="Chromosome"/>
</dbReference>
<sequence length="49" mass="5619">MHDCVPGSFLDSYREGALMDAVIHLSRSNYEDHLRLVEMVRLSLGCWVP</sequence>
<proteinExistence type="predicted"/>
<gene>
    <name evidence="1" type="ORF">WP8S17C03_21710</name>
</gene>
<organism evidence="1 2">
    <name type="scientific">Metapseudomonas otitidis</name>
    <dbReference type="NCBI Taxonomy" id="319939"/>
    <lineage>
        <taxon>Bacteria</taxon>
        <taxon>Pseudomonadati</taxon>
        <taxon>Pseudomonadota</taxon>
        <taxon>Gammaproteobacteria</taxon>
        <taxon>Pseudomonadales</taxon>
        <taxon>Pseudomonadaceae</taxon>
        <taxon>Metapseudomonas</taxon>
    </lineage>
</organism>